<dbReference type="PANTHER" id="PTHR40640">
    <property type="entry name" value="ANCHORED GLYCOPROTEIN, PUTATIVE (AFU_ORTHOLOGUE AFUA_8G04860)-RELATED"/>
    <property type="match status" value="1"/>
</dbReference>
<protein>
    <submittedName>
        <fullName evidence="3">Uncharacterized protein</fullName>
    </submittedName>
</protein>
<feature type="signal peptide" evidence="2">
    <location>
        <begin position="1"/>
        <end position="25"/>
    </location>
</feature>
<proteinExistence type="predicted"/>
<keyword evidence="1" id="KW-0472">Membrane</keyword>
<evidence type="ECO:0000313" key="3">
    <source>
        <dbReference type="EMBL" id="KAK4462257.1"/>
    </source>
</evidence>
<keyword evidence="1" id="KW-1133">Transmembrane helix</keyword>
<keyword evidence="2" id="KW-0732">Signal</keyword>
<dbReference type="PANTHER" id="PTHR40640:SF1">
    <property type="entry name" value="ANCHORED GLYCOPROTEIN, PUTATIVE (AFU_ORTHOLOGUE AFUA_8G04860)-RELATED"/>
    <property type="match status" value="1"/>
</dbReference>
<accession>A0AAV9HN02</accession>
<reference evidence="3" key="1">
    <citation type="journal article" date="2023" name="Mol. Phylogenet. Evol.">
        <title>Genome-scale phylogeny and comparative genomics of the fungal order Sordariales.</title>
        <authorList>
            <person name="Hensen N."/>
            <person name="Bonometti L."/>
            <person name="Westerberg I."/>
            <person name="Brannstrom I.O."/>
            <person name="Guillou S."/>
            <person name="Cros-Aarteil S."/>
            <person name="Calhoun S."/>
            <person name="Haridas S."/>
            <person name="Kuo A."/>
            <person name="Mondo S."/>
            <person name="Pangilinan J."/>
            <person name="Riley R."/>
            <person name="LaButti K."/>
            <person name="Andreopoulos B."/>
            <person name="Lipzen A."/>
            <person name="Chen C."/>
            <person name="Yan M."/>
            <person name="Daum C."/>
            <person name="Ng V."/>
            <person name="Clum A."/>
            <person name="Steindorff A."/>
            <person name="Ohm R.A."/>
            <person name="Martin F."/>
            <person name="Silar P."/>
            <person name="Natvig D.O."/>
            <person name="Lalanne C."/>
            <person name="Gautier V."/>
            <person name="Ament-Velasquez S.L."/>
            <person name="Kruys A."/>
            <person name="Hutchinson M.I."/>
            <person name="Powell A.J."/>
            <person name="Barry K."/>
            <person name="Miller A.N."/>
            <person name="Grigoriev I.V."/>
            <person name="Debuchy R."/>
            <person name="Gladieux P."/>
            <person name="Hiltunen Thoren M."/>
            <person name="Johannesson H."/>
        </authorList>
    </citation>
    <scope>NUCLEOTIDE SEQUENCE</scope>
    <source>
        <strain evidence="3">PSN324</strain>
    </source>
</reference>
<comment type="caution">
    <text evidence="3">The sequence shown here is derived from an EMBL/GenBank/DDBJ whole genome shotgun (WGS) entry which is preliminary data.</text>
</comment>
<dbReference type="AlphaFoldDB" id="A0AAV9HN02"/>
<evidence type="ECO:0000256" key="1">
    <source>
        <dbReference type="SAM" id="Phobius"/>
    </source>
</evidence>
<keyword evidence="1" id="KW-0812">Transmembrane</keyword>
<evidence type="ECO:0000256" key="2">
    <source>
        <dbReference type="SAM" id="SignalP"/>
    </source>
</evidence>
<organism evidence="3 4">
    <name type="scientific">Cladorrhinum samala</name>
    <dbReference type="NCBI Taxonomy" id="585594"/>
    <lineage>
        <taxon>Eukaryota</taxon>
        <taxon>Fungi</taxon>
        <taxon>Dikarya</taxon>
        <taxon>Ascomycota</taxon>
        <taxon>Pezizomycotina</taxon>
        <taxon>Sordariomycetes</taxon>
        <taxon>Sordariomycetidae</taxon>
        <taxon>Sordariales</taxon>
        <taxon>Podosporaceae</taxon>
        <taxon>Cladorrhinum</taxon>
    </lineage>
</organism>
<dbReference type="Proteomes" id="UP001321749">
    <property type="component" value="Unassembled WGS sequence"/>
</dbReference>
<name>A0AAV9HN02_9PEZI</name>
<dbReference type="EMBL" id="MU864975">
    <property type="protein sequence ID" value="KAK4462257.1"/>
    <property type="molecule type" value="Genomic_DNA"/>
</dbReference>
<evidence type="ECO:0000313" key="4">
    <source>
        <dbReference type="Proteomes" id="UP001321749"/>
    </source>
</evidence>
<reference evidence="3" key="2">
    <citation type="submission" date="2023-06" db="EMBL/GenBank/DDBJ databases">
        <authorList>
            <consortium name="Lawrence Berkeley National Laboratory"/>
            <person name="Mondo S.J."/>
            <person name="Hensen N."/>
            <person name="Bonometti L."/>
            <person name="Westerberg I."/>
            <person name="Brannstrom I.O."/>
            <person name="Guillou S."/>
            <person name="Cros-Aarteil S."/>
            <person name="Calhoun S."/>
            <person name="Haridas S."/>
            <person name="Kuo A."/>
            <person name="Pangilinan J."/>
            <person name="Riley R."/>
            <person name="Labutti K."/>
            <person name="Andreopoulos B."/>
            <person name="Lipzen A."/>
            <person name="Chen C."/>
            <person name="Yanf M."/>
            <person name="Daum C."/>
            <person name="Ng V."/>
            <person name="Clum A."/>
            <person name="Steindorff A."/>
            <person name="Ohm R."/>
            <person name="Martin F."/>
            <person name="Silar P."/>
            <person name="Natvig D."/>
            <person name="Lalanne C."/>
            <person name="Gautier V."/>
            <person name="Ament-Velasquez S.L."/>
            <person name="Kruys A."/>
            <person name="Hutchinson M.I."/>
            <person name="Powell A.J."/>
            <person name="Barry K."/>
            <person name="Miller A.N."/>
            <person name="Grigoriev I.V."/>
            <person name="Debuchy R."/>
            <person name="Gladieux P."/>
            <person name="Thoren M.H."/>
            <person name="Johannesson H."/>
        </authorList>
    </citation>
    <scope>NUCLEOTIDE SEQUENCE</scope>
    <source>
        <strain evidence="3">PSN324</strain>
    </source>
</reference>
<feature type="chain" id="PRO_5043810141" evidence="2">
    <location>
        <begin position="26"/>
        <end position="202"/>
    </location>
</feature>
<feature type="transmembrane region" description="Helical" evidence="1">
    <location>
        <begin position="184"/>
        <end position="201"/>
    </location>
</feature>
<gene>
    <name evidence="3" type="ORF">QBC42DRAFT_268237</name>
</gene>
<sequence>MNLKRPGVITWICTAASAVASGVSGQSTVSVYLPEYRENDWAVLRGSIISKGSSATAYTVFCGEQSEGCQIAGDLPFVFTQGPDTLIYSGAAPGTLTADLECKLDGLTAATCTGSTSLGPNQWQGTLTGPTQTAWTKTFTGPQVTWAALTLTTPGPFAQTTDIDGTAAASLSKSEATRNSGRKAWAALLVPSATVMFYFIWL</sequence>
<keyword evidence="4" id="KW-1185">Reference proteome</keyword>